<name>A0ABS5WJE7_9FLAO</name>
<dbReference type="RefSeq" id="WP_214613455.1">
    <property type="nucleotide sequence ID" value="NZ_JACATN010000008.1"/>
</dbReference>
<sequence length="162" mass="18227">MLKLIFTLIFFLYSISMVSQWKIDSGDNKFDGQYKSCYVIGKGGSFPFNKPTLVISRFGEGSPNIYLTDIGYTGCSRNTVRVAFNDDESILICDTPTPDLNKDSLFINSFSYTSIFDFIEMLMNKKTVYIRVVNSCGKTDYEFSLSGSSKAINFALGDYLSE</sequence>
<evidence type="ECO:0000313" key="1">
    <source>
        <dbReference type="EMBL" id="MBT2163518.1"/>
    </source>
</evidence>
<dbReference type="Proteomes" id="UP000740413">
    <property type="component" value="Unassembled WGS sequence"/>
</dbReference>
<organism evidence="1 2">
    <name type="scientific">Zobellia barbeyronii</name>
    <dbReference type="NCBI Taxonomy" id="2748009"/>
    <lineage>
        <taxon>Bacteria</taxon>
        <taxon>Pseudomonadati</taxon>
        <taxon>Bacteroidota</taxon>
        <taxon>Flavobacteriia</taxon>
        <taxon>Flavobacteriales</taxon>
        <taxon>Flavobacteriaceae</taxon>
        <taxon>Zobellia</taxon>
    </lineage>
</organism>
<accession>A0ABS5WJE7</accession>
<dbReference type="EMBL" id="JACATN010000008">
    <property type="protein sequence ID" value="MBT2163518.1"/>
    <property type="molecule type" value="Genomic_DNA"/>
</dbReference>
<comment type="caution">
    <text evidence="1">The sequence shown here is derived from an EMBL/GenBank/DDBJ whole genome shotgun (WGS) entry which is preliminary data.</text>
</comment>
<gene>
    <name evidence="1" type="ORF">HW347_19765</name>
</gene>
<keyword evidence="2" id="KW-1185">Reference proteome</keyword>
<evidence type="ECO:0000313" key="2">
    <source>
        <dbReference type="Proteomes" id="UP000740413"/>
    </source>
</evidence>
<protein>
    <submittedName>
        <fullName evidence="1">Uncharacterized protein</fullName>
    </submittedName>
</protein>
<reference evidence="2" key="2">
    <citation type="submission" date="2023-07" db="EMBL/GenBank/DDBJ databases">
        <title>Zobellia barbeyronii sp. nov., a new marine flavobacterium, isolated from green and red algae.</title>
        <authorList>
            <person name="Nedashkovskaya O.I."/>
            <person name="Otstavnykh N."/>
            <person name="Zhukova N."/>
            <person name="Guzev K."/>
            <person name="Chausova V."/>
            <person name="Tekutyeva L."/>
            <person name="Mikhailov V."/>
            <person name="Isaeva M."/>
        </authorList>
    </citation>
    <scope>NUCLEOTIDE SEQUENCE [LARGE SCALE GENOMIC DNA]</scope>
    <source>
        <strain evidence="2">KMM 6746</strain>
    </source>
</reference>
<proteinExistence type="predicted"/>
<reference evidence="1 2" key="1">
    <citation type="submission" date="2020-06" db="EMBL/GenBank/DDBJ databases">
        <authorList>
            <person name="Isaeva M.P."/>
            <person name="Chernysheva N.Y."/>
        </authorList>
    </citation>
    <scope>NUCLEOTIDE SEQUENCE [LARGE SCALE GENOMIC DNA]</scope>
    <source>
        <strain evidence="1 2">KMM 6746</strain>
    </source>
</reference>